<feature type="domain" description="RNA polymerase sigma factor 70 region 4 type 2" evidence="8">
    <location>
        <begin position="125"/>
        <end position="177"/>
    </location>
</feature>
<dbReference type="Gene3D" id="1.10.1740.10">
    <property type="match status" value="1"/>
</dbReference>
<keyword evidence="5 6" id="KW-0804">Transcription</keyword>
<dbReference type="STRING" id="1120923.SAMN02746095_00685"/>
<dbReference type="EMBL" id="BANC01000054">
    <property type="protein sequence ID" value="GAN80719.1"/>
    <property type="molecule type" value="Genomic_DNA"/>
</dbReference>
<dbReference type="InterPro" id="IPR036388">
    <property type="entry name" value="WH-like_DNA-bd_sf"/>
</dbReference>
<keyword evidence="4 6" id="KW-0238">DNA-binding</keyword>
<evidence type="ECO:0000256" key="3">
    <source>
        <dbReference type="ARBA" id="ARBA00023082"/>
    </source>
</evidence>
<dbReference type="InterPro" id="IPR013324">
    <property type="entry name" value="RNA_pol_sigma_r3/r4-like"/>
</dbReference>
<dbReference type="InterPro" id="IPR000838">
    <property type="entry name" value="RNA_pol_sigma70_ECF_CS"/>
</dbReference>
<evidence type="ECO:0000259" key="8">
    <source>
        <dbReference type="Pfam" id="PF08281"/>
    </source>
</evidence>
<dbReference type="InterPro" id="IPR007627">
    <property type="entry name" value="RNA_pol_sigma70_r2"/>
</dbReference>
<comment type="similarity">
    <text evidence="1 6">Belongs to the sigma-70 factor family. ECF subfamily.</text>
</comment>
<dbReference type="GO" id="GO:0016987">
    <property type="term" value="F:sigma factor activity"/>
    <property type="evidence" value="ECO:0007669"/>
    <property type="project" value="UniProtKB-KW"/>
</dbReference>
<evidence type="ECO:0000313" key="10">
    <source>
        <dbReference type="Proteomes" id="UP000032668"/>
    </source>
</evidence>
<dbReference type="Pfam" id="PF04542">
    <property type="entry name" value="Sigma70_r2"/>
    <property type="match status" value="1"/>
</dbReference>
<dbReference type="InterPro" id="IPR013325">
    <property type="entry name" value="RNA_pol_sigma_r2"/>
</dbReference>
<dbReference type="OrthoDB" id="9780326at2"/>
<evidence type="ECO:0000256" key="2">
    <source>
        <dbReference type="ARBA" id="ARBA00023015"/>
    </source>
</evidence>
<dbReference type="PANTHER" id="PTHR43133:SF8">
    <property type="entry name" value="RNA POLYMERASE SIGMA FACTOR HI_1459-RELATED"/>
    <property type="match status" value="1"/>
</dbReference>
<protein>
    <recommendedName>
        <fullName evidence="6">RNA polymerase sigma factor</fullName>
    </recommendedName>
</protein>
<reference evidence="9 10" key="1">
    <citation type="submission" date="2012-11" db="EMBL/GenBank/DDBJ databases">
        <title>Whole genome sequence of Acidocella aminolytica 101 = DSM 11237.</title>
        <authorList>
            <person name="Azuma Y."/>
            <person name="Higashiura N."/>
            <person name="Hirakawa H."/>
            <person name="Matsushita K."/>
        </authorList>
    </citation>
    <scope>NUCLEOTIDE SEQUENCE [LARGE SCALE GENOMIC DNA]</scope>
    <source>
        <strain evidence="10">101 / DSM 11237</strain>
    </source>
</reference>
<evidence type="ECO:0000256" key="4">
    <source>
        <dbReference type="ARBA" id="ARBA00023125"/>
    </source>
</evidence>
<dbReference type="RefSeq" id="WP_052948369.1">
    <property type="nucleotide sequence ID" value="NZ_BANC01000054.1"/>
</dbReference>
<evidence type="ECO:0000259" key="7">
    <source>
        <dbReference type="Pfam" id="PF04542"/>
    </source>
</evidence>
<dbReference type="InterPro" id="IPR013249">
    <property type="entry name" value="RNA_pol_sigma70_r4_t2"/>
</dbReference>
<dbReference type="GO" id="GO:0003677">
    <property type="term" value="F:DNA binding"/>
    <property type="evidence" value="ECO:0007669"/>
    <property type="project" value="UniProtKB-KW"/>
</dbReference>
<dbReference type="SUPFAM" id="SSF88946">
    <property type="entry name" value="Sigma2 domain of RNA polymerase sigma factors"/>
    <property type="match status" value="1"/>
</dbReference>
<feature type="domain" description="RNA polymerase sigma-70 region 2" evidence="7">
    <location>
        <begin position="30"/>
        <end position="95"/>
    </location>
</feature>
<dbReference type="Gene3D" id="1.10.10.10">
    <property type="entry name" value="Winged helix-like DNA-binding domain superfamily/Winged helix DNA-binding domain"/>
    <property type="match status" value="1"/>
</dbReference>
<dbReference type="PROSITE" id="PS01063">
    <property type="entry name" value="SIGMA70_ECF"/>
    <property type="match status" value="1"/>
</dbReference>
<sequence length="191" mass="21525">MNAQSAFDGLDDAQLASRALSGERAAFDEIVRRHGPSTLRVALRLCHDRASAEDITQEAMLRVWNQLHRYDPALARFSTWLYRITVNLCIDQSRKWRGEALPGNYDAADTSPDSQQTLAAREAKQLLAMALAQLPVRQRAVILLVYEEGLSGADTARVLDLSPKAVERLLARAREQLKKALRRRGMREFEP</sequence>
<dbReference type="GO" id="GO:0006352">
    <property type="term" value="P:DNA-templated transcription initiation"/>
    <property type="evidence" value="ECO:0007669"/>
    <property type="project" value="InterPro"/>
</dbReference>
<evidence type="ECO:0000256" key="6">
    <source>
        <dbReference type="RuleBase" id="RU000716"/>
    </source>
</evidence>
<evidence type="ECO:0000313" key="9">
    <source>
        <dbReference type="EMBL" id="GAN80719.1"/>
    </source>
</evidence>
<name>A0A0D6PIS6_9PROT</name>
<dbReference type="NCBIfam" id="TIGR02937">
    <property type="entry name" value="sigma70-ECF"/>
    <property type="match status" value="1"/>
</dbReference>
<comment type="caution">
    <text evidence="9">The sequence shown here is derived from an EMBL/GenBank/DDBJ whole genome shotgun (WGS) entry which is preliminary data.</text>
</comment>
<organism evidence="9 10">
    <name type="scientific">Acidocella aminolytica 101 = DSM 11237</name>
    <dbReference type="NCBI Taxonomy" id="1120923"/>
    <lineage>
        <taxon>Bacteria</taxon>
        <taxon>Pseudomonadati</taxon>
        <taxon>Pseudomonadota</taxon>
        <taxon>Alphaproteobacteria</taxon>
        <taxon>Acetobacterales</taxon>
        <taxon>Acidocellaceae</taxon>
        <taxon>Acidocella</taxon>
    </lineage>
</organism>
<dbReference type="Proteomes" id="UP000032668">
    <property type="component" value="Unassembled WGS sequence"/>
</dbReference>
<evidence type="ECO:0000256" key="1">
    <source>
        <dbReference type="ARBA" id="ARBA00010641"/>
    </source>
</evidence>
<evidence type="ECO:0000256" key="5">
    <source>
        <dbReference type="ARBA" id="ARBA00023163"/>
    </source>
</evidence>
<dbReference type="GO" id="GO:0000428">
    <property type="term" value="C:DNA-directed RNA polymerase complex"/>
    <property type="evidence" value="ECO:0007669"/>
    <property type="project" value="UniProtKB-KW"/>
</dbReference>
<proteinExistence type="inferred from homology"/>
<dbReference type="PANTHER" id="PTHR43133">
    <property type="entry name" value="RNA POLYMERASE ECF-TYPE SIGMA FACTO"/>
    <property type="match status" value="1"/>
</dbReference>
<dbReference type="SUPFAM" id="SSF88659">
    <property type="entry name" value="Sigma3 and sigma4 domains of RNA polymerase sigma factors"/>
    <property type="match status" value="1"/>
</dbReference>
<accession>A0A0D6PIS6</accession>
<gene>
    <name evidence="9" type="ORF">Aam_055_099</name>
</gene>
<keyword evidence="2 6" id="KW-0805">Transcription regulation</keyword>
<dbReference type="Pfam" id="PF08281">
    <property type="entry name" value="Sigma70_r4_2"/>
    <property type="match status" value="1"/>
</dbReference>
<keyword evidence="9" id="KW-0240">DNA-directed RNA polymerase</keyword>
<keyword evidence="10" id="KW-1185">Reference proteome</keyword>
<keyword evidence="3 6" id="KW-0731">Sigma factor</keyword>
<dbReference type="AlphaFoldDB" id="A0A0D6PIS6"/>
<dbReference type="CDD" id="cd06171">
    <property type="entry name" value="Sigma70_r4"/>
    <property type="match status" value="1"/>
</dbReference>
<dbReference type="InterPro" id="IPR039425">
    <property type="entry name" value="RNA_pol_sigma-70-like"/>
</dbReference>
<dbReference type="InterPro" id="IPR014284">
    <property type="entry name" value="RNA_pol_sigma-70_dom"/>
</dbReference>